<gene>
    <name evidence="1" type="ORF">LOK49_LG03G03138</name>
</gene>
<evidence type="ECO:0000313" key="2">
    <source>
        <dbReference type="Proteomes" id="UP001060215"/>
    </source>
</evidence>
<organism evidence="1 2">
    <name type="scientific">Camellia lanceoleosa</name>
    <dbReference type="NCBI Taxonomy" id="1840588"/>
    <lineage>
        <taxon>Eukaryota</taxon>
        <taxon>Viridiplantae</taxon>
        <taxon>Streptophyta</taxon>
        <taxon>Embryophyta</taxon>
        <taxon>Tracheophyta</taxon>
        <taxon>Spermatophyta</taxon>
        <taxon>Magnoliopsida</taxon>
        <taxon>eudicotyledons</taxon>
        <taxon>Gunneridae</taxon>
        <taxon>Pentapetalae</taxon>
        <taxon>asterids</taxon>
        <taxon>Ericales</taxon>
        <taxon>Theaceae</taxon>
        <taxon>Camellia</taxon>
    </lineage>
</organism>
<sequence length="232" mass="26359">MVTEDPREEQLQDDIAVILLGIPIQEQWASMDDFMASWEGNWDLVTLEQADEYWSEWSSMLQEKGIDVGCWMSSEDSHQVDELMIGNGEGQLDFNIHLSGGNGRLACGPNREFQKWVPPPWVSEAQRLISGLLKHICAVWRTKMGQGRVTRQHRKRAKFAVRCCKRKVSLVCLKDGKLKRRDASPILGGDARKNRKRLGDSGVIEENTSPVKRVCSEFETDQNRGKSFPELG</sequence>
<accession>A0ACC0I8E4</accession>
<comment type="caution">
    <text evidence="1">The sequence shown here is derived from an EMBL/GenBank/DDBJ whole genome shotgun (WGS) entry which is preliminary data.</text>
</comment>
<name>A0ACC0I8E4_9ERIC</name>
<protein>
    <submittedName>
        <fullName evidence="1">Uncharacterized protein</fullName>
    </submittedName>
</protein>
<dbReference type="Proteomes" id="UP001060215">
    <property type="component" value="Chromosome 6"/>
</dbReference>
<keyword evidence="2" id="KW-1185">Reference proteome</keyword>
<proteinExistence type="predicted"/>
<dbReference type="EMBL" id="CM045763">
    <property type="protein sequence ID" value="KAI8021268.1"/>
    <property type="molecule type" value="Genomic_DNA"/>
</dbReference>
<evidence type="ECO:0000313" key="1">
    <source>
        <dbReference type="EMBL" id="KAI8021268.1"/>
    </source>
</evidence>
<reference evidence="1 2" key="1">
    <citation type="journal article" date="2022" name="Plant J.">
        <title>Chromosome-level genome of Camellia lanceoleosa provides a valuable resource for understanding genome evolution and self-incompatibility.</title>
        <authorList>
            <person name="Gong W."/>
            <person name="Xiao S."/>
            <person name="Wang L."/>
            <person name="Liao Z."/>
            <person name="Chang Y."/>
            <person name="Mo W."/>
            <person name="Hu G."/>
            <person name="Li W."/>
            <person name="Zhao G."/>
            <person name="Zhu H."/>
            <person name="Hu X."/>
            <person name="Ji K."/>
            <person name="Xiang X."/>
            <person name="Song Q."/>
            <person name="Yuan D."/>
            <person name="Jin S."/>
            <person name="Zhang L."/>
        </authorList>
    </citation>
    <scope>NUCLEOTIDE SEQUENCE [LARGE SCALE GENOMIC DNA]</scope>
    <source>
        <strain evidence="1">SQ_2022a</strain>
    </source>
</reference>